<dbReference type="RefSeq" id="WP_091991044.1">
    <property type="nucleotide sequence ID" value="NZ_FOYV01000001.1"/>
</dbReference>
<reference evidence="2" key="1">
    <citation type="submission" date="2016-10" db="EMBL/GenBank/DDBJ databases">
        <authorList>
            <person name="Varghese N."/>
            <person name="Submissions S."/>
        </authorList>
    </citation>
    <scope>NUCLEOTIDE SEQUENCE [LARGE SCALE GENOMIC DNA]</scope>
    <source>
        <strain evidence="2">CGMCC 1.6294</strain>
    </source>
</reference>
<evidence type="ECO:0000313" key="1">
    <source>
        <dbReference type="EMBL" id="SFR49263.1"/>
    </source>
</evidence>
<gene>
    <name evidence="1" type="ORF">SAMN04488073_2256</name>
</gene>
<dbReference type="OrthoDB" id="6357569at2"/>
<dbReference type="AlphaFoldDB" id="A0A1I6H4B2"/>
<sequence length="221" mass="24763">MCAVTRDHLWQPAKAWIRERHPGSLLHCRVGSGQATYHRFDAHTGQHLITYGVRMIAAKHRPETASGWLSGREICKRGYFDGELSTLNLLAHTCCHEFAHLLQQCAGQRYRGSVHNLHFYTILDELHESGAARTTRTALAELAGEQGVALPDTPFAPVDTRQQLARWQVGDTVRFGTGRRELHGEIVRVNRKTCTVDGIGPSKGVRYRVPVQMLSPLTPPR</sequence>
<dbReference type="Proteomes" id="UP000199290">
    <property type="component" value="Unassembled WGS sequence"/>
</dbReference>
<dbReference type="EMBL" id="FOYV01000001">
    <property type="protein sequence ID" value="SFR49263.1"/>
    <property type="molecule type" value="Genomic_DNA"/>
</dbReference>
<name>A0A1I6H4B2_9GAMM</name>
<proteinExistence type="predicted"/>
<protein>
    <recommendedName>
        <fullName evidence="3">SprT-like family protein</fullName>
    </recommendedName>
</protein>
<organism evidence="1 2">
    <name type="scientific">Marinobacter gudaonensis</name>
    <dbReference type="NCBI Taxonomy" id="375760"/>
    <lineage>
        <taxon>Bacteria</taxon>
        <taxon>Pseudomonadati</taxon>
        <taxon>Pseudomonadota</taxon>
        <taxon>Gammaproteobacteria</taxon>
        <taxon>Pseudomonadales</taxon>
        <taxon>Marinobacteraceae</taxon>
        <taxon>Marinobacter</taxon>
    </lineage>
</organism>
<evidence type="ECO:0008006" key="3">
    <source>
        <dbReference type="Google" id="ProtNLM"/>
    </source>
</evidence>
<accession>A0A1I6H4B2</accession>
<evidence type="ECO:0000313" key="2">
    <source>
        <dbReference type="Proteomes" id="UP000199290"/>
    </source>
</evidence>
<keyword evidence="2" id="KW-1185">Reference proteome</keyword>